<reference evidence="3 4" key="1">
    <citation type="submission" date="2014-11" db="EMBL/GenBank/DDBJ databases">
        <authorList>
            <person name="Zhu J."/>
            <person name="Qi W."/>
            <person name="Song R."/>
        </authorList>
    </citation>
    <scope>NUCLEOTIDE SEQUENCE [LARGE SCALE GENOMIC DNA]</scope>
</reference>
<feature type="region of interest" description="Disordered" evidence="1">
    <location>
        <begin position="1038"/>
        <end position="1069"/>
    </location>
</feature>
<accession>A0A0G4ELP1</accession>
<dbReference type="PANTHER" id="PTHR21228">
    <property type="entry name" value="FAST LEU-RICH DOMAIN-CONTAINING"/>
    <property type="match status" value="1"/>
</dbReference>
<dbReference type="Pfam" id="PF26188">
    <property type="entry name" value="RESC6"/>
    <property type="match status" value="1"/>
</dbReference>
<dbReference type="GO" id="GO:0005759">
    <property type="term" value="C:mitochondrial matrix"/>
    <property type="evidence" value="ECO:0007669"/>
    <property type="project" value="TreeGrafter"/>
</dbReference>
<evidence type="ECO:0000313" key="4">
    <source>
        <dbReference type="Proteomes" id="UP000041254"/>
    </source>
</evidence>
<sequence>MLPNRAFARPPALRNSLPAAASVKHQGRSFAKKRERLSEYDKYEQTVNPQRIPYQTFVRTPIHHMEAGQLIDTIETAGQLTLSNRNFWKRCSTALMDLASSLKTKELARAVIGFSKGSHADPKLFNVLSKYIALKATELTHTDMAVIVAGYGRLGIRHEPLFDVLAQELLHRLPHMAAKGVASVAFHYAKVDIYRKHLFDAVAREVIDKSNTYPPQELCQVAWAFSRLNIVDEALVNVIAEEVKLGILHFSVPEVVAIAESLSRLGCHQRDLAMTLEEHLATRLLELPLDHIPSLLSSFSRMRHRAFNFYRRLSFMVIRAPRHLKPKEIGQILQALQTAGYRDTLLEETAATAVPHKLRSTLIEERVGMLESYAASGNPDAFMTTAIMQSFSSPASTYLGDALADRTQMDDTLFLRCILACAALDFKAGVVRCLRALGLHRVNYDPWAWVRMKEGGSDEGRGVCVVGEGVVPSVKRLGDDGEGVRGAMAPAGWLVVDKVVKGMFPDEDSWLSAVEAGDPPLLPKTPIPIPPAPAPATEPPSPLQPSPRPIRQYKSEEAGLVDQCNTFSDATADFLVYPPDSSLASGGTKPRRLKRPDLYHAGGGPGRGAWGEHGNQQPRGTWPVPHLKKEPEQDAASEEPKSDMWGELPARKQQQHTVRKAPQQVEFAWEREGGDKRNRGDGNEASFAPDETKVTVKDRPMRVEAPPPAEGTEIGRRIVQEEPSLLESAAASSQGGGEGGESDVLLDRESACATYGGLMRILPEAPADALVQAICSFPADSARPQWQRQLRPHVTACRAELLPALMIEVIKARDQATADEEDGEQQDALTPAECEDLYREIAAHLLTPSPSPHTGHPTHADTDTDTPLVCEYLSLDATTAALRALQMHWSDPKGRIGLCGHERRTMEELVAQLGGELVRNFFYPYPDGHGVEERERGEGTAKQMARALQAVTALDLAAPRDLCRSLVQRAGDLSADDLVSVLRLFVTQHFREEWAMEKLSLLVSVRRNELKSWAKHQHLEELCRQLGIDSRDAIEFYDDTEGHPRPTTGGAVHHPTIGSSSSISSEVTGGPWNHTKAILPLRLSGAQEGGSGGGDDGGWVDLDGGSHTQSISAAQ</sequence>
<feature type="domain" description="RNA-editing substrate-binding complex 6 protein" evidence="2">
    <location>
        <begin position="63"/>
        <end position="281"/>
    </location>
</feature>
<dbReference type="GO" id="GO:0000963">
    <property type="term" value="P:mitochondrial RNA processing"/>
    <property type="evidence" value="ECO:0007669"/>
    <property type="project" value="TreeGrafter"/>
</dbReference>
<dbReference type="AlphaFoldDB" id="A0A0G4ELP1"/>
<organism evidence="3 4">
    <name type="scientific">Vitrella brassicaformis (strain CCMP3155)</name>
    <dbReference type="NCBI Taxonomy" id="1169540"/>
    <lineage>
        <taxon>Eukaryota</taxon>
        <taxon>Sar</taxon>
        <taxon>Alveolata</taxon>
        <taxon>Colpodellida</taxon>
        <taxon>Vitrellaceae</taxon>
        <taxon>Vitrella</taxon>
    </lineage>
</organism>
<dbReference type="InterPro" id="IPR050870">
    <property type="entry name" value="FAST_kinase"/>
</dbReference>
<evidence type="ECO:0000313" key="3">
    <source>
        <dbReference type="EMBL" id="CEL98031.1"/>
    </source>
</evidence>
<feature type="compositionally biased region" description="Pro residues" evidence="1">
    <location>
        <begin position="520"/>
        <end position="548"/>
    </location>
</feature>
<evidence type="ECO:0000256" key="1">
    <source>
        <dbReference type="SAM" id="MobiDB-lite"/>
    </source>
</evidence>
<name>A0A0G4ELP1_VITBC</name>
<keyword evidence="4" id="KW-1185">Reference proteome</keyword>
<feature type="region of interest" description="Disordered" evidence="1">
    <location>
        <begin position="515"/>
        <end position="550"/>
    </location>
</feature>
<dbReference type="EMBL" id="CDMY01000261">
    <property type="protein sequence ID" value="CEL98031.1"/>
    <property type="molecule type" value="Genomic_DNA"/>
</dbReference>
<dbReference type="Proteomes" id="UP000041254">
    <property type="component" value="Unassembled WGS sequence"/>
</dbReference>
<feature type="compositionally biased region" description="Polar residues" evidence="1">
    <location>
        <begin position="1106"/>
        <end position="1115"/>
    </location>
</feature>
<dbReference type="GO" id="GO:0035770">
    <property type="term" value="C:ribonucleoprotein granule"/>
    <property type="evidence" value="ECO:0007669"/>
    <property type="project" value="TreeGrafter"/>
</dbReference>
<feature type="compositionally biased region" description="Basic and acidic residues" evidence="1">
    <location>
        <begin position="627"/>
        <end position="644"/>
    </location>
</feature>
<gene>
    <name evidence="3" type="ORF">Vbra_7808</name>
</gene>
<evidence type="ECO:0000259" key="2">
    <source>
        <dbReference type="Pfam" id="PF26188"/>
    </source>
</evidence>
<feature type="region of interest" description="Disordered" evidence="1">
    <location>
        <begin position="1084"/>
        <end position="1115"/>
    </location>
</feature>
<dbReference type="GO" id="GO:0044528">
    <property type="term" value="P:regulation of mitochondrial mRNA stability"/>
    <property type="evidence" value="ECO:0007669"/>
    <property type="project" value="TreeGrafter"/>
</dbReference>
<dbReference type="OMA" id="CCDEPVA"/>
<protein>
    <recommendedName>
        <fullName evidence="2">RNA-editing substrate-binding complex 6 protein domain-containing protein</fullName>
    </recommendedName>
</protein>
<feature type="compositionally biased region" description="Gly residues" evidence="1">
    <location>
        <begin position="601"/>
        <end position="611"/>
    </location>
</feature>
<proteinExistence type="predicted"/>
<dbReference type="PhylomeDB" id="A0A0G4ELP1"/>
<dbReference type="InterPro" id="IPR058917">
    <property type="entry name" value="RESC6_dom"/>
</dbReference>
<feature type="region of interest" description="Disordered" evidence="1">
    <location>
        <begin position="578"/>
        <end position="662"/>
    </location>
</feature>
<dbReference type="PANTHER" id="PTHR21228:SF40">
    <property type="entry name" value="LD45607P"/>
    <property type="match status" value="1"/>
</dbReference>
<dbReference type="GO" id="GO:0003723">
    <property type="term" value="F:RNA binding"/>
    <property type="evidence" value="ECO:0007669"/>
    <property type="project" value="TreeGrafter"/>
</dbReference>
<dbReference type="InParanoid" id="A0A0G4ELP1"/>
<dbReference type="VEuPathDB" id="CryptoDB:Vbra_7808"/>
<feature type="compositionally biased region" description="Gly residues" evidence="1">
    <location>
        <begin position="1087"/>
        <end position="1097"/>
    </location>
</feature>
<dbReference type="OrthoDB" id="385235at2759"/>